<protein>
    <recommendedName>
        <fullName evidence="2">Outer membrane protein beta-barrel domain-containing protein</fullName>
    </recommendedName>
</protein>
<name>A0A917I047_9FLAO</name>
<dbReference type="EMBL" id="BMJW01000002">
    <property type="protein sequence ID" value="GGG97556.1"/>
    <property type="molecule type" value="Genomic_DNA"/>
</dbReference>
<keyword evidence="4" id="KW-1185">Reference proteome</keyword>
<evidence type="ECO:0000313" key="3">
    <source>
        <dbReference type="EMBL" id="GGG97556.1"/>
    </source>
</evidence>
<dbReference type="AlphaFoldDB" id="A0A917I047"/>
<reference evidence="3" key="1">
    <citation type="journal article" date="2014" name="Int. J. Syst. Evol. Microbiol.">
        <title>Complete genome sequence of Corynebacterium casei LMG S-19264T (=DSM 44701T), isolated from a smear-ripened cheese.</title>
        <authorList>
            <consortium name="US DOE Joint Genome Institute (JGI-PGF)"/>
            <person name="Walter F."/>
            <person name="Albersmeier A."/>
            <person name="Kalinowski J."/>
            <person name="Ruckert C."/>
        </authorList>
    </citation>
    <scope>NUCLEOTIDE SEQUENCE</scope>
    <source>
        <strain evidence="3">CGMCC 1.15763</strain>
    </source>
</reference>
<evidence type="ECO:0000256" key="1">
    <source>
        <dbReference type="SAM" id="SignalP"/>
    </source>
</evidence>
<dbReference type="Proteomes" id="UP000633278">
    <property type="component" value="Unassembled WGS sequence"/>
</dbReference>
<dbReference type="InterPro" id="IPR025665">
    <property type="entry name" value="Beta-barrel_OMP_2"/>
</dbReference>
<sequence length="211" mass="23543">MKKLLLFIFLVSTISITSNAQKKITYGLKGGVSISNISSDSYYKSIGKKGIYLGGLAEFYLKEKFSIQGEVLFAIYGAEVYPITYGGNGTKTEIDLDYILVPVLAKFYMSKHLSVEIGPSFNFLINEKGYRPNLPDIIDSNGNFLRSQKEMDPYGSSIELSALIGVSYKLSRNLSINLRYTRGLTNTFNPPFQTSKKGINEAFQLGIDFLF</sequence>
<feature type="chain" id="PRO_5038100206" description="Outer membrane protein beta-barrel domain-containing protein" evidence="1">
    <location>
        <begin position="21"/>
        <end position="211"/>
    </location>
</feature>
<dbReference type="RefSeq" id="WP_188598649.1">
    <property type="nucleotide sequence ID" value="NZ_BMJW01000002.1"/>
</dbReference>
<feature type="domain" description="Outer membrane protein beta-barrel" evidence="2">
    <location>
        <begin position="20"/>
        <end position="189"/>
    </location>
</feature>
<reference evidence="3" key="2">
    <citation type="submission" date="2020-09" db="EMBL/GenBank/DDBJ databases">
        <authorList>
            <person name="Sun Q."/>
            <person name="Zhou Y."/>
        </authorList>
    </citation>
    <scope>NUCLEOTIDE SEQUENCE</scope>
    <source>
        <strain evidence="3">CGMCC 1.15763</strain>
    </source>
</reference>
<feature type="signal peptide" evidence="1">
    <location>
        <begin position="1"/>
        <end position="20"/>
    </location>
</feature>
<dbReference type="Pfam" id="PF13568">
    <property type="entry name" value="OMP_b-brl_2"/>
    <property type="match status" value="1"/>
</dbReference>
<accession>A0A917I047</accession>
<comment type="caution">
    <text evidence="3">The sequence shown here is derived from an EMBL/GenBank/DDBJ whole genome shotgun (WGS) entry which is preliminary data.</text>
</comment>
<gene>
    <name evidence="3" type="ORF">GCM10011416_14460</name>
</gene>
<evidence type="ECO:0000313" key="4">
    <source>
        <dbReference type="Proteomes" id="UP000633278"/>
    </source>
</evidence>
<dbReference type="InterPro" id="IPR011250">
    <property type="entry name" value="OMP/PagP_B-barrel"/>
</dbReference>
<keyword evidence="1" id="KW-0732">Signal</keyword>
<proteinExistence type="predicted"/>
<evidence type="ECO:0000259" key="2">
    <source>
        <dbReference type="Pfam" id="PF13568"/>
    </source>
</evidence>
<organism evidence="3 4">
    <name type="scientific">Polaribacter pacificus</name>
    <dbReference type="NCBI Taxonomy" id="1775173"/>
    <lineage>
        <taxon>Bacteria</taxon>
        <taxon>Pseudomonadati</taxon>
        <taxon>Bacteroidota</taxon>
        <taxon>Flavobacteriia</taxon>
        <taxon>Flavobacteriales</taxon>
        <taxon>Flavobacteriaceae</taxon>
    </lineage>
</organism>
<dbReference type="SUPFAM" id="SSF56925">
    <property type="entry name" value="OMPA-like"/>
    <property type="match status" value="1"/>
</dbReference>